<comment type="catalytic activity">
    <reaction evidence="1 14 15">
        <text>(2R,3S)-3-isopropylmalate + NAD(+) = 4-methyl-2-oxopentanoate + CO2 + NADH</text>
        <dbReference type="Rhea" id="RHEA:32271"/>
        <dbReference type="ChEBI" id="CHEBI:16526"/>
        <dbReference type="ChEBI" id="CHEBI:17865"/>
        <dbReference type="ChEBI" id="CHEBI:35121"/>
        <dbReference type="ChEBI" id="CHEBI:57540"/>
        <dbReference type="ChEBI" id="CHEBI:57945"/>
        <dbReference type="EC" id="1.1.1.85"/>
    </reaction>
</comment>
<evidence type="ECO:0000256" key="8">
    <source>
        <dbReference type="ARBA" id="ARBA00022723"/>
    </source>
</evidence>
<evidence type="ECO:0000256" key="3">
    <source>
        <dbReference type="ARBA" id="ARBA00004762"/>
    </source>
</evidence>
<dbReference type="InterPro" id="IPR004429">
    <property type="entry name" value="Isopropylmalate_DH"/>
</dbReference>
<evidence type="ECO:0000256" key="2">
    <source>
        <dbReference type="ARBA" id="ARBA00001936"/>
    </source>
</evidence>
<keyword evidence="7 14" id="KW-0028">Amino-acid biosynthesis</keyword>
<dbReference type="GO" id="GO:0009098">
    <property type="term" value="P:L-leucine biosynthetic process"/>
    <property type="evidence" value="ECO:0007669"/>
    <property type="project" value="UniProtKB-UniRule"/>
</dbReference>
<dbReference type="InterPro" id="IPR024084">
    <property type="entry name" value="IsoPropMal-DH-like_dom"/>
</dbReference>
<evidence type="ECO:0000256" key="1">
    <source>
        <dbReference type="ARBA" id="ARBA00000624"/>
    </source>
</evidence>
<dbReference type="EMBL" id="CP015164">
    <property type="protein sequence ID" value="AOW46518.1"/>
    <property type="molecule type" value="Genomic_DNA"/>
</dbReference>
<evidence type="ECO:0000313" key="18">
    <source>
        <dbReference type="Proteomes" id="UP000175973"/>
    </source>
</evidence>
<comment type="cofactor">
    <cofactor evidence="2">
        <name>Mn(2+)</name>
        <dbReference type="ChEBI" id="CHEBI:29035"/>
    </cofactor>
</comment>
<sequence>MMTEQNTAIKLLVLPGDGIGPEIMREVRHVISWLESRRGLSFDITEDVVGGASLAEYGEPIRDEVIEKAWAADAVLFGSVGDPKWAHVGFEKRPEVAILKLRQELGLFANLRPAKVFDALVDASTLKPDVVRGLDIMIVRETVGGIYFGNPRGIETLPDGSKRGVNTEVYTTSEIERVARVAFDLARKRSNRVCSVEKCNVMESGLLWKEVVTDVHAKEFPDVELSHMLADNCAMQMVRNPRQFDVIVTGNLFGDLLSDLASMLTGSLGMLPSATLGAVRENGKFPALYEPIHGSAPDIAGQGIANPIAQILSFAMLLRYSLNKQEEANMIEQAVSNVLESGLRTADIMSEGMARVGTSVMGEAIVRELDKLQK</sequence>
<feature type="binding site" evidence="14">
    <location>
        <position position="231"/>
    </location>
    <ligand>
        <name>Mg(2+)</name>
        <dbReference type="ChEBI" id="CHEBI:18420"/>
    </ligand>
</feature>
<dbReference type="Pfam" id="PF00180">
    <property type="entry name" value="Iso_dh"/>
    <property type="match status" value="1"/>
</dbReference>
<evidence type="ECO:0000256" key="12">
    <source>
        <dbReference type="ARBA" id="ARBA00023211"/>
    </source>
</evidence>
<organism evidence="17 18">
    <name type="scientific">Acetobacter ascendens</name>
    <dbReference type="NCBI Taxonomy" id="481146"/>
    <lineage>
        <taxon>Bacteria</taxon>
        <taxon>Pseudomonadati</taxon>
        <taxon>Pseudomonadota</taxon>
        <taxon>Alphaproteobacteria</taxon>
        <taxon>Acetobacterales</taxon>
        <taxon>Acetobacteraceae</taxon>
        <taxon>Acetobacter</taxon>
    </lineage>
</organism>
<evidence type="ECO:0000256" key="6">
    <source>
        <dbReference type="ARBA" id="ARBA00022430"/>
    </source>
</evidence>
<dbReference type="SUPFAM" id="SSF53659">
    <property type="entry name" value="Isocitrate/Isopropylmalate dehydrogenase-like"/>
    <property type="match status" value="1"/>
</dbReference>
<feature type="binding site" evidence="14">
    <location>
        <begin position="294"/>
        <end position="306"/>
    </location>
    <ligand>
        <name>NAD(+)</name>
        <dbReference type="ChEBI" id="CHEBI:57540"/>
    </ligand>
</feature>
<comment type="subcellular location">
    <subcellularLocation>
        <location evidence="14">Cytoplasm</location>
    </subcellularLocation>
</comment>
<dbReference type="EC" id="1.1.1.85" evidence="14"/>
<dbReference type="InterPro" id="IPR019818">
    <property type="entry name" value="IsoCit/isopropylmalate_DH_CS"/>
</dbReference>
<evidence type="ECO:0000313" key="17">
    <source>
        <dbReference type="EMBL" id="AOW46518.1"/>
    </source>
</evidence>
<evidence type="ECO:0000259" key="16">
    <source>
        <dbReference type="SMART" id="SM01329"/>
    </source>
</evidence>
<proteinExistence type="inferred from homology"/>
<dbReference type="UniPathway" id="UPA00048">
    <property type="reaction ID" value="UER00072"/>
</dbReference>
<feature type="binding site" evidence="14">
    <location>
        <position position="231"/>
    </location>
    <ligand>
        <name>substrate</name>
    </ligand>
</feature>
<keyword evidence="14" id="KW-0963">Cytoplasm</keyword>
<dbReference type="HAMAP" id="MF_01033">
    <property type="entry name" value="LeuB_type1"/>
    <property type="match status" value="1"/>
</dbReference>
<dbReference type="AlphaFoldDB" id="A0A1D8QW04"/>
<dbReference type="Proteomes" id="UP000175973">
    <property type="component" value="Chromosome"/>
</dbReference>
<dbReference type="FunFam" id="3.40.718.10:FF:000006">
    <property type="entry name" value="3-isopropylmalate dehydrogenase"/>
    <property type="match status" value="1"/>
</dbReference>
<keyword evidence="18" id="KW-1185">Reference proteome</keyword>
<feature type="site" description="Important for catalysis" evidence="14">
    <location>
        <position position="198"/>
    </location>
</feature>
<feature type="binding site" evidence="14">
    <location>
        <position position="140"/>
    </location>
    <ligand>
        <name>substrate</name>
    </ligand>
</feature>
<comment type="caution">
    <text evidence="14">Lacks conserved residue(s) required for the propagation of feature annotation.</text>
</comment>
<dbReference type="GO" id="GO:0005829">
    <property type="term" value="C:cytosol"/>
    <property type="evidence" value="ECO:0007669"/>
    <property type="project" value="TreeGrafter"/>
</dbReference>
<reference evidence="18" key="1">
    <citation type="submission" date="2016-04" db="EMBL/GenBank/DDBJ databases">
        <authorList>
            <person name="Jeon C.O."/>
            <person name="Cho G.Y."/>
            <person name="Jeong H.I."/>
            <person name="Kim K.H."/>
        </authorList>
    </citation>
    <scope>NUCLEOTIDE SEQUENCE [LARGE SCALE GENOMIC DNA]</scope>
    <source>
        <strain evidence="18">LMG 1590</strain>
    </source>
</reference>
<dbReference type="PROSITE" id="PS00470">
    <property type="entry name" value="IDH_IMDH"/>
    <property type="match status" value="1"/>
</dbReference>
<comment type="function">
    <text evidence="14 15">Catalyzes the oxidation of 3-carboxy-2-hydroxy-4-methylpentanoate (3-isopropylmalate) to 3-carboxy-4-methyl-2-oxopentanoate. The product decarboxylates to 4-methyl-2 oxopentanoate.</text>
</comment>
<evidence type="ECO:0000256" key="10">
    <source>
        <dbReference type="ARBA" id="ARBA00023002"/>
    </source>
</evidence>
<dbReference type="KEGG" id="aasc:A4S02_06775"/>
<comment type="cofactor">
    <cofactor evidence="14 15">
        <name>Mg(2+)</name>
        <dbReference type="ChEBI" id="CHEBI:18420"/>
    </cofactor>
    <cofactor evidence="14 15">
        <name>Mn(2+)</name>
        <dbReference type="ChEBI" id="CHEBI:29035"/>
    </cofactor>
    <text evidence="14 15">Binds 1 Mg(2+) or Mn(2+) ion per subunit.</text>
</comment>
<comment type="similarity">
    <text evidence="4 14">Belongs to the isocitrate and isopropylmalate dehydrogenases family. LeuB type 1 subfamily.</text>
</comment>
<evidence type="ECO:0000256" key="9">
    <source>
        <dbReference type="ARBA" id="ARBA00022842"/>
    </source>
</evidence>
<dbReference type="GO" id="GO:0000287">
    <property type="term" value="F:magnesium ion binding"/>
    <property type="evidence" value="ECO:0007669"/>
    <property type="project" value="InterPro"/>
</dbReference>
<keyword evidence="8 14" id="KW-0479">Metal-binding</keyword>
<dbReference type="PANTHER" id="PTHR42979:SF1">
    <property type="entry name" value="3-ISOPROPYLMALATE DEHYDROGENASE"/>
    <property type="match status" value="1"/>
</dbReference>
<feature type="binding site" evidence="14">
    <location>
        <position position="112"/>
    </location>
    <ligand>
        <name>substrate</name>
    </ligand>
</feature>
<dbReference type="NCBIfam" id="TIGR00169">
    <property type="entry name" value="leuB"/>
    <property type="match status" value="1"/>
</dbReference>
<accession>A0A1D8QW04</accession>
<feature type="binding site" evidence="14">
    <location>
        <position position="259"/>
    </location>
    <ligand>
        <name>Mg(2+)</name>
        <dbReference type="ChEBI" id="CHEBI:18420"/>
    </ligand>
</feature>
<evidence type="ECO:0000256" key="4">
    <source>
        <dbReference type="ARBA" id="ARBA00008319"/>
    </source>
</evidence>
<protein>
    <recommendedName>
        <fullName evidence="14">3-isopropylmalate dehydrogenase</fullName>
        <ecNumber evidence="14">1.1.1.85</ecNumber>
    </recommendedName>
    <alternativeName>
        <fullName evidence="14">3-IPM-DH</fullName>
    </alternativeName>
    <alternativeName>
        <fullName evidence="14">Beta-IPM dehydrogenase</fullName>
        <shortName evidence="14">IMDH</shortName>
    </alternativeName>
</protein>
<feature type="site" description="Important for catalysis" evidence="14">
    <location>
        <position position="147"/>
    </location>
</feature>
<evidence type="ECO:0000256" key="15">
    <source>
        <dbReference type="RuleBase" id="RU004445"/>
    </source>
</evidence>
<keyword evidence="9 14" id="KW-0460">Magnesium</keyword>
<keyword evidence="13 14" id="KW-0100">Branched-chain amino acid biosynthesis</keyword>
<evidence type="ECO:0000256" key="13">
    <source>
        <dbReference type="ARBA" id="ARBA00023304"/>
    </source>
</evidence>
<name>A0A1D8QW04_9PROT</name>
<feature type="binding site" evidence="14">
    <location>
        <position position="102"/>
    </location>
    <ligand>
        <name>substrate</name>
    </ligand>
</feature>
<feature type="domain" description="Isopropylmalate dehydrogenase-like" evidence="16">
    <location>
        <begin position="10"/>
        <end position="365"/>
    </location>
</feature>
<evidence type="ECO:0000256" key="14">
    <source>
        <dbReference type="HAMAP-Rule" id="MF_01033"/>
    </source>
</evidence>
<dbReference type="PANTHER" id="PTHR42979">
    <property type="entry name" value="3-ISOPROPYLMALATE DEHYDROGENASE"/>
    <property type="match status" value="1"/>
</dbReference>
<keyword evidence="6 14" id="KW-0432">Leucine biosynthesis</keyword>
<feature type="binding site" evidence="14">
    <location>
        <position position="255"/>
    </location>
    <ligand>
        <name>Mg(2+)</name>
        <dbReference type="ChEBI" id="CHEBI:18420"/>
    </ligand>
</feature>
<keyword evidence="11 14" id="KW-0520">NAD</keyword>
<dbReference type="GO" id="GO:0051287">
    <property type="term" value="F:NAD binding"/>
    <property type="evidence" value="ECO:0007669"/>
    <property type="project" value="InterPro"/>
</dbReference>
<dbReference type="Gene3D" id="3.40.718.10">
    <property type="entry name" value="Isopropylmalate Dehydrogenase"/>
    <property type="match status" value="1"/>
</dbReference>
<comment type="subunit">
    <text evidence="5 14 15">Homodimer.</text>
</comment>
<gene>
    <name evidence="14" type="primary">leuB</name>
    <name evidence="17" type="ORF">A4S02_06775</name>
</gene>
<dbReference type="RefSeq" id="WP_019088332.1">
    <property type="nucleotide sequence ID" value="NZ_CP015164.1"/>
</dbReference>
<keyword evidence="10 14" id="KW-0560">Oxidoreductase</keyword>
<comment type="pathway">
    <text evidence="3 14 15">Amino-acid biosynthesis; L-leucine biosynthesis; L-leucine from 3-methyl-2-oxobutanoate: step 3/4.</text>
</comment>
<dbReference type="SMART" id="SM01329">
    <property type="entry name" value="Iso_dh"/>
    <property type="match status" value="1"/>
</dbReference>
<evidence type="ECO:0000256" key="7">
    <source>
        <dbReference type="ARBA" id="ARBA00022605"/>
    </source>
</evidence>
<dbReference type="GO" id="GO:0003862">
    <property type="term" value="F:3-isopropylmalate dehydrogenase activity"/>
    <property type="evidence" value="ECO:0007669"/>
    <property type="project" value="UniProtKB-UniRule"/>
</dbReference>
<evidence type="ECO:0000256" key="11">
    <source>
        <dbReference type="ARBA" id="ARBA00023027"/>
    </source>
</evidence>
<keyword evidence="12 14" id="KW-0464">Manganese</keyword>
<evidence type="ECO:0000256" key="5">
    <source>
        <dbReference type="ARBA" id="ARBA00011738"/>
    </source>
</evidence>